<dbReference type="EMBL" id="LAZR01002145">
    <property type="protein sequence ID" value="KKN33858.1"/>
    <property type="molecule type" value="Genomic_DNA"/>
</dbReference>
<organism evidence="1">
    <name type="scientific">marine sediment metagenome</name>
    <dbReference type="NCBI Taxonomy" id="412755"/>
    <lineage>
        <taxon>unclassified sequences</taxon>
        <taxon>metagenomes</taxon>
        <taxon>ecological metagenomes</taxon>
    </lineage>
</organism>
<dbReference type="AlphaFoldDB" id="A0A0F9SX98"/>
<name>A0A0F9SX98_9ZZZZ</name>
<comment type="caution">
    <text evidence="1">The sequence shown here is derived from an EMBL/GenBank/DDBJ whole genome shotgun (WGS) entry which is preliminary data.</text>
</comment>
<accession>A0A0F9SX98</accession>
<proteinExistence type="predicted"/>
<evidence type="ECO:0000313" key="1">
    <source>
        <dbReference type="EMBL" id="KKN33858.1"/>
    </source>
</evidence>
<gene>
    <name evidence="1" type="ORF">LCGC14_0799380</name>
</gene>
<reference evidence="1" key="1">
    <citation type="journal article" date="2015" name="Nature">
        <title>Complex archaea that bridge the gap between prokaryotes and eukaryotes.</title>
        <authorList>
            <person name="Spang A."/>
            <person name="Saw J.H."/>
            <person name="Jorgensen S.L."/>
            <person name="Zaremba-Niedzwiedzka K."/>
            <person name="Martijn J."/>
            <person name="Lind A.E."/>
            <person name="van Eijk R."/>
            <person name="Schleper C."/>
            <person name="Guy L."/>
            <person name="Ettema T.J."/>
        </authorList>
    </citation>
    <scope>NUCLEOTIDE SEQUENCE</scope>
</reference>
<sequence>MVNKDEIIILGVPEGPNYFYDLYMATIGTCTKGREARKALGGLTKIHTTYTSSGETVSEALRALAGNDNIVKCFTCGTEYIKGAACTLCYGRRQDYLEIQQYTKLLRGR</sequence>
<protein>
    <submittedName>
        <fullName evidence="1">Uncharacterized protein</fullName>
    </submittedName>
</protein>